<dbReference type="Proteomes" id="UP000712600">
    <property type="component" value="Unassembled WGS sequence"/>
</dbReference>
<accession>A0A8S9P3G2</accession>
<proteinExistence type="predicted"/>
<feature type="compositionally biased region" description="Basic and acidic residues" evidence="1">
    <location>
        <begin position="60"/>
        <end position="70"/>
    </location>
</feature>
<gene>
    <name evidence="2" type="ORF">F2Q69_00004691</name>
</gene>
<dbReference type="AlphaFoldDB" id="A0A8S9P3G2"/>
<dbReference type="EMBL" id="QGKX02001521">
    <property type="protein sequence ID" value="KAF3507767.1"/>
    <property type="molecule type" value="Genomic_DNA"/>
</dbReference>
<feature type="region of interest" description="Disordered" evidence="1">
    <location>
        <begin position="18"/>
        <end position="75"/>
    </location>
</feature>
<evidence type="ECO:0000313" key="2">
    <source>
        <dbReference type="EMBL" id="KAF3507767.1"/>
    </source>
</evidence>
<evidence type="ECO:0000313" key="3">
    <source>
        <dbReference type="Proteomes" id="UP000712600"/>
    </source>
</evidence>
<reference evidence="2" key="1">
    <citation type="submission" date="2019-12" db="EMBL/GenBank/DDBJ databases">
        <title>Genome sequencing and annotation of Brassica cretica.</title>
        <authorList>
            <person name="Studholme D.J."/>
            <person name="Sarris P."/>
        </authorList>
    </citation>
    <scope>NUCLEOTIDE SEQUENCE</scope>
    <source>
        <strain evidence="2">PFS-109/04</strain>
        <tissue evidence="2">Leaf</tissue>
    </source>
</reference>
<protein>
    <submittedName>
        <fullName evidence="2">Uncharacterized protein</fullName>
    </submittedName>
</protein>
<feature type="compositionally biased region" description="Basic and acidic residues" evidence="1">
    <location>
        <begin position="31"/>
        <end position="41"/>
    </location>
</feature>
<comment type="caution">
    <text evidence="2">The sequence shown here is derived from an EMBL/GenBank/DDBJ whole genome shotgun (WGS) entry which is preliminary data.</text>
</comment>
<evidence type="ECO:0000256" key="1">
    <source>
        <dbReference type="SAM" id="MobiDB-lite"/>
    </source>
</evidence>
<sequence>MGAGQRGKTSSRLRVELGTFMGDDGGSSLSEKVDANKDDRGPLWSKMGYTNKDLGPSWGKRVDGNKDHLGGPKGTRAYARKPYCDAWGNMVPALFPDEEEMGFVEQLNAHMRETTVRRRVLMPHFQRAAEYGRLYQGHGTFQFAPEVEMTPPTRGRGRQGSQG</sequence>
<name>A0A8S9P3G2_BRACR</name>
<organism evidence="2 3">
    <name type="scientific">Brassica cretica</name>
    <name type="common">Mustard</name>
    <dbReference type="NCBI Taxonomy" id="69181"/>
    <lineage>
        <taxon>Eukaryota</taxon>
        <taxon>Viridiplantae</taxon>
        <taxon>Streptophyta</taxon>
        <taxon>Embryophyta</taxon>
        <taxon>Tracheophyta</taxon>
        <taxon>Spermatophyta</taxon>
        <taxon>Magnoliopsida</taxon>
        <taxon>eudicotyledons</taxon>
        <taxon>Gunneridae</taxon>
        <taxon>Pentapetalae</taxon>
        <taxon>rosids</taxon>
        <taxon>malvids</taxon>
        <taxon>Brassicales</taxon>
        <taxon>Brassicaceae</taxon>
        <taxon>Brassiceae</taxon>
        <taxon>Brassica</taxon>
    </lineage>
</organism>